<comment type="caution">
    <text evidence="1">The sequence shown here is derived from an EMBL/GenBank/DDBJ whole genome shotgun (WGS) entry which is preliminary data.</text>
</comment>
<gene>
    <name evidence="1" type="ORF">OPV22_030066</name>
</gene>
<organism evidence="1 2">
    <name type="scientific">Ensete ventricosum</name>
    <name type="common">Abyssinian banana</name>
    <name type="synonym">Musa ensete</name>
    <dbReference type="NCBI Taxonomy" id="4639"/>
    <lineage>
        <taxon>Eukaryota</taxon>
        <taxon>Viridiplantae</taxon>
        <taxon>Streptophyta</taxon>
        <taxon>Embryophyta</taxon>
        <taxon>Tracheophyta</taxon>
        <taxon>Spermatophyta</taxon>
        <taxon>Magnoliopsida</taxon>
        <taxon>Liliopsida</taxon>
        <taxon>Zingiberales</taxon>
        <taxon>Musaceae</taxon>
        <taxon>Ensete</taxon>
    </lineage>
</organism>
<dbReference type="Proteomes" id="UP001222027">
    <property type="component" value="Unassembled WGS sequence"/>
</dbReference>
<proteinExistence type="predicted"/>
<keyword evidence="2" id="KW-1185">Reference proteome</keyword>
<accession>A0AAV8QFC6</accession>
<dbReference type="EMBL" id="JAQQAF010000008">
    <property type="protein sequence ID" value="KAJ8467514.1"/>
    <property type="molecule type" value="Genomic_DNA"/>
</dbReference>
<evidence type="ECO:0000313" key="2">
    <source>
        <dbReference type="Proteomes" id="UP001222027"/>
    </source>
</evidence>
<dbReference type="AlphaFoldDB" id="A0AAV8QFC6"/>
<evidence type="ECO:0000313" key="1">
    <source>
        <dbReference type="EMBL" id="KAJ8467514.1"/>
    </source>
</evidence>
<name>A0AAV8QFC6_ENSVE</name>
<protein>
    <submittedName>
        <fullName evidence="1">Uncharacterized protein</fullName>
    </submittedName>
</protein>
<reference evidence="1 2" key="1">
    <citation type="submission" date="2022-12" db="EMBL/GenBank/DDBJ databases">
        <title>Chromosome-scale assembly of the Ensete ventricosum genome.</title>
        <authorList>
            <person name="Dussert Y."/>
            <person name="Stocks J."/>
            <person name="Wendawek A."/>
            <person name="Woldeyes F."/>
            <person name="Nichols R.A."/>
            <person name="Borrell J.S."/>
        </authorList>
    </citation>
    <scope>NUCLEOTIDE SEQUENCE [LARGE SCALE GENOMIC DNA]</scope>
    <source>
        <strain evidence="2">cv. Maze</strain>
        <tissue evidence="1">Seeds</tissue>
    </source>
</reference>
<sequence>MVLASTDIFVFQGYEVGTIWLHESDCLRWKLECCLGTKRVLNLIPDMHGHFQVCACVGDDDGLKVSITSDQ</sequence>